<evidence type="ECO:0000313" key="1">
    <source>
        <dbReference type="EMBL" id="SVB39004.1"/>
    </source>
</evidence>
<reference evidence="1" key="1">
    <citation type="submission" date="2018-05" db="EMBL/GenBank/DDBJ databases">
        <authorList>
            <person name="Lanie J.A."/>
            <person name="Ng W.-L."/>
            <person name="Kazmierczak K.M."/>
            <person name="Andrzejewski T.M."/>
            <person name="Davidsen T.M."/>
            <person name="Wayne K.J."/>
            <person name="Tettelin H."/>
            <person name="Glass J.I."/>
            <person name="Rusch D."/>
            <person name="Podicherti R."/>
            <person name="Tsui H.-C.T."/>
            <person name="Winkler M.E."/>
        </authorList>
    </citation>
    <scope>NUCLEOTIDE SEQUENCE</scope>
</reference>
<dbReference type="EMBL" id="UINC01039883">
    <property type="protein sequence ID" value="SVB39004.1"/>
    <property type="molecule type" value="Genomic_DNA"/>
</dbReference>
<sequence length="34" mass="3711">LGKCPSQRTRPSYAPLPGRASTEFCVASRAGFWL</sequence>
<organism evidence="1">
    <name type="scientific">marine metagenome</name>
    <dbReference type="NCBI Taxonomy" id="408172"/>
    <lineage>
        <taxon>unclassified sequences</taxon>
        <taxon>metagenomes</taxon>
        <taxon>ecological metagenomes</taxon>
    </lineage>
</organism>
<feature type="non-terminal residue" evidence="1">
    <location>
        <position position="1"/>
    </location>
</feature>
<proteinExistence type="predicted"/>
<name>A0A382DLW4_9ZZZZ</name>
<feature type="non-terminal residue" evidence="1">
    <location>
        <position position="34"/>
    </location>
</feature>
<dbReference type="AlphaFoldDB" id="A0A382DLW4"/>
<protein>
    <submittedName>
        <fullName evidence="1">Uncharacterized protein</fullName>
    </submittedName>
</protein>
<accession>A0A382DLW4</accession>
<gene>
    <name evidence="1" type="ORF">METZ01_LOCUS191858</name>
</gene>